<evidence type="ECO:0000313" key="2">
    <source>
        <dbReference type="EMBL" id="AYA36988.1"/>
    </source>
</evidence>
<dbReference type="GO" id="GO:0016747">
    <property type="term" value="F:acyltransferase activity, transferring groups other than amino-acyl groups"/>
    <property type="evidence" value="ECO:0007669"/>
    <property type="project" value="InterPro"/>
</dbReference>
<sequence>MTTAHRITAPEELEQAFAIREKVFVEGQNVPRELEHDAHDQAGATHYLAQATDGTPCGAARWRRTEGGVKLERFAVLEEYRNQLVGSAILKAVLRDVQTMHPEATVYLNAQLRAVPFYERHGFEKVGEQFTEADIQHYKMEWRNPAAAGL</sequence>
<dbReference type="Proteomes" id="UP000262802">
    <property type="component" value="Chromosome"/>
</dbReference>
<feature type="domain" description="N-acetyltransferase" evidence="1">
    <location>
        <begin position="3"/>
        <end position="145"/>
    </location>
</feature>
<keyword evidence="2" id="KW-0808">Transferase</keyword>
<dbReference type="InterPro" id="IPR016181">
    <property type="entry name" value="Acyl_CoA_acyltransferase"/>
</dbReference>
<evidence type="ECO:0000313" key="3">
    <source>
        <dbReference type="Proteomes" id="UP000262802"/>
    </source>
</evidence>
<dbReference type="Pfam" id="PF13673">
    <property type="entry name" value="Acetyltransf_10"/>
    <property type="match status" value="1"/>
</dbReference>
<protein>
    <submittedName>
        <fullName evidence="2">GNAT family N-acetyltransferase</fullName>
    </submittedName>
</protein>
<dbReference type="KEGG" id="hyh:D3Y59_07915"/>
<dbReference type="SUPFAM" id="SSF55729">
    <property type="entry name" value="Acyl-CoA N-acyltransferases (Nat)"/>
    <property type="match status" value="1"/>
</dbReference>
<dbReference type="AlphaFoldDB" id="A0A3B7QV89"/>
<gene>
    <name evidence="2" type="ORF">D3Y59_07915</name>
</gene>
<organism evidence="2 3">
    <name type="scientific">Hymenobacter oligotrophus</name>
    <dbReference type="NCBI Taxonomy" id="2319843"/>
    <lineage>
        <taxon>Bacteria</taxon>
        <taxon>Pseudomonadati</taxon>
        <taxon>Bacteroidota</taxon>
        <taxon>Cytophagia</taxon>
        <taxon>Cytophagales</taxon>
        <taxon>Hymenobacteraceae</taxon>
        <taxon>Hymenobacter</taxon>
    </lineage>
</organism>
<dbReference type="OrthoDB" id="9796171at2"/>
<proteinExistence type="predicted"/>
<dbReference type="Gene3D" id="3.40.630.30">
    <property type="match status" value="1"/>
</dbReference>
<dbReference type="RefSeq" id="WP_119444566.1">
    <property type="nucleotide sequence ID" value="NZ_CP032317.1"/>
</dbReference>
<keyword evidence="3" id="KW-1185">Reference proteome</keyword>
<evidence type="ECO:0000259" key="1">
    <source>
        <dbReference type="PROSITE" id="PS51186"/>
    </source>
</evidence>
<accession>A0A3B7QV89</accession>
<name>A0A3B7QV89_9BACT</name>
<dbReference type="EMBL" id="CP032317">
    <property type="protein sequence ID" value="AYA36988.1"/>
    <property type="molecule type" value="Genomic_DNA"/>
</dbReference>
<dbReference type="CDD" id="cd04301">
    <property type="entry name" value="NAT_SF"/>
    <property type="match status" value="1"/>
</dbReference>
<reference evidence="2 3" key="1">
    <citation type="submission" date="2018-09" db="EMBL/GenBank/DDBJ databases">
        <title>Hymenobacter medium sp. nov., isolated from R2A medium.</title>
        <authorList>
            <person name="Yingchao G."/>
        </authorList>
    </citation>
    <scope>NUCLEOTIDE SEQUENCE [LARGE SCALE GENOMIC DNA]</scope>
    <source>
        <strain evidence="3">sh-6</strain>
    </source>
</reference>
<dbReference type="InterPro" id="IPR000182">
    <property type="entry name" value="GNAT_dom"/>
</dbReference>
<dbReference type="PROSITE" id="PS51186">
    <property type="entry name" value="GNAT"/>
    <property type="match status" value="1"/>
</dbReference>